<dbReference type="PANTHER" id="PTHR47290:SF4">
    <property type="entry name" value="RING FINGER PROTEIN"/>
    <property type="match status" value="1"/>
</dbReference>
<protein>
    <submittedName>
        <fullName evidence="2">Uncharacterized protein</fullName>
    </submittedName>
</protein>
<dbReference type="PANTHER" id="PTHR47290">
    <property type="entry name" value="RING FINGER PROTEIN"/>
    <property type="match status" value="1"/>
</dbReference>
<gene>
    <name evidence="2" type="ORF">Cni_G03169</name>
</gene>
<dbReference type="EMBL" id="CP136890">
    <property type="protein sequence ID" value="WOK94467.1"/>
    <property type="molecule type" value="Genomic_DNA"/>
</dbReference>
<accession>A0AAQ3JR63</accession>
<dbReference type="AlphaFoldDB" id="A0AAQ3JR63"/>
<dbReference type="InterPro" id="IPR044171">
    <property type="entry name" value="LAX2-like"/>
</dbReference>
<keyword evidence="3" id="KW-1185">Reference proteome</keyword>
<evidence type="ECO:0000313" key="2">
    <source>
        <dbReference type="EMBL" id="WOK94467.1"/>
    </source>
</evidence>
<reference evidence="2 3" key="1">
    <citation type="submission" date="2023-10" db="EMBL/GenBank/DDBJ databases">
        <title>Chromosome-scale genome assembly provides insights into flower coloration mechanisms of Canna indica.</title>
        <authorList>
            <person name="Li C."/>
        </authorList>
    </citation>
    <scope>NUCLEOTIDE SEQUENCE [LARGE SCALE GENOMIC DNA]</scope>
    <source>
        <tissue evidence="2">Flower</tissue>
    </source>
</reference>
<evidence type="ECO:0000313" key="3">
    <source>
        <dbReference type="Proteomes" id="UP001327560"/>
    </source>
</evidence>
<proteinExistence type="predicted"/>
<organism evidence="2 3">
    <name type="scientific">Canna indica</name>
    <name type="common">Indian-shot</name>
    <dbReference type="NCBI Taxonomy" id="4628"/>
    <lineage>
        <taxon>Eukaryota</taxon>
        <taxon>Viridiplantae</taxon>
        <taxon>Streptophyta</taxon>
        <taxon>Embryophyta</taxon>
        <taxon>Tracheophyta</taxon>
        <taxon>Spermatophyta</taxon>
        <taxon>Magnoliopsida</taxon>
        <taxon>Liliopsida</taxon>
        <taxon>Zingiberales</taxon>
        <taxon>Cannaceae</taxon>
        <taxon>Canna</taxon>
    </lineage>
</organism>
<feature type="region of interest" description="Disordered" evidence="1">
    <location>
        <begin position="37"/>
        <end position="65"/>
    </location>
</feature>
<feature type="compositionally biased region" description="Acidic residues" evidence="1">
    <location>
        <begin position="48"/>
        <end position="59"/>
    </location>
</feature>
<dbReference type="Proteomes" id="UP001327560">
    <property type="component" value="Chromosome 1"/>
</dbReference>
<sequence>MAPARNLLRRHHDNFASFFDQAGLDQLYERSILMAEKAAESSARNAQEEEEEEKEEEVAEASSKLHASGSYQSWLQLGTGTSQIAMAPQDPAAGTTRGRGGVVELDLFPGRPPVDPLQPRLPPQPMMVLGGYGGQLRGFWRSPSPSSSSLAVAPLHPVMPSGSGQFMQTQATTSSSDIRVVSPPPRPQTGLWVMLKPAENQIKEPFLTEIPKSYLRIKY</sequence>
<evidence type="ECO:0000256" key="1">
    <source>
        <dbReference type="SAM" id="MobiDB-lite"/>
    </source>
</evidence>
<name>A0AAQ3JR63_9LILI</name>